<keyword evidence="1" id="KW-0472">Membrane</keyword>
<reference evidence="4" key="1">
    <citation type="submission" date="2010-02" db="EMBL/GenBank/DDBJ databases">
        <title>Complete sequence of Ferroglobus placidus DSM 10642.</title>
        <authorList>
            <consortium name="US DOE Joint Genome Institute"/>
            <person name="Lucas S."/>
            <person name="Copeland A."/>
            <person name="Lapidus A."/>
            <person name="Cheng J.-F."/>
            <person name="Bruce D."/>
            <person name="Goodwin L."/>
            <person name="Pitluck S."/>
            <person name="Saunders E."/>
            <person name="Brettin T."/>
            <person name="Detter J.C."/>
            <person name="Han C."/>
            <person name="Tapia R."/>
            <person name="Larimer F."/>
            <person name="Land M."/>
            <person name="Hauser L."/>
            <person name="Kyrpides N."/>
            <person name="Ivanova N."/>
            <person name="Holmes D."/>
            <person name="Lovley D."/>
            <person name="Kyrpides N."/>
            <person name="Anderson I.J."/>
            <person name="Woyke T."/>
        </authorList>
    </citation>
    <scope>NUCLEOTIDE SEQUENCE [LARGE SCALE GENOMIC DNA]</scope>
    <source>
        <strain evidence="4">DSM 10642 / AEDII12DO</strain>
    </source>
</reference>
<dbReference type="EMBL" id="CP001899">
    <property type="protein sequence ID" value="ADC65358.1"/>
    <property type="molecule type" value="Genomic_DNA"/>
</dbReference>
<evidence type="ECO:0000313" key="3">
    <source>
        <dbReference type="EMBL" id="ADC65358.1"/>
    </source>
</evidence>
<dbReference type="PANTHER" id="PTHR36216">
    <property type="entry name" value="TRANSCRIPTIONAL REGULATOR, TRMB"/>
    <property type="match status" value="1"/>
</dbReference>
<proteinExistence type="predicted"/>
<dbReference type="GeneID" id="25395299"/>
<organism evidence="3 4">
    <name type="scientific">Ferroglobus placidus (strain DSM 10642 / AEDII12DO)</name>
    <dbReference type="NCBI Taxonomy" id="589924"/>
    <lineage>
        <taxon>Archaea</taxon>
        <taxon>Methanobacteriati</taxon>
        <taxon>Methanobacteriota</taxon>
        <taxon>Archaeoglobi</taxon>
        <taxon>Archaeoglobales</taxon>
        <taxon>Archaeoglobaceae</taxon>
        <taxon>Ferroglobus</taxon>
    </lineage>
</organism>
<dbReference type="PaxDb" id="589924-Ferp_1200"/>
<feature type="domain" description="HTH arsR-type" evidence="2">
    <location>
        <begin position="83"/>
        <end position="162"/>
    </location>
</feature>
<dbReference type="KEGG" id="fpl:Ferp_1200"/>
<dbReference type="eggNOG" id="arCOG02611">
    <property type="taxonomic scope" value="Archaea"/>
</dbReference>
<dbReference type="InterPro" id="IPR011991">
    <property type="entry name" value="ArsR-like_HTH"/>
</dbReference>
<dbReference type="AlphaFoldDB" id="D3RXZ5"/>
<dbReference type="InterPro" id="IPR013196">
    <property type="entry name" value="HTH_11"/>
</dbReference>
<keyword evidence="1" id="KW-0812">Transmembrane</keyword>
<dbReference type="OrthoDB" id="28610at2157"/>
<evidence type="ECO:0000259" key="2">
    <source>
        <dbReference type="SMART" id="SM00418"/>
    </source>
</evidence>
<name>D3RXZ5_FERPA</name>
<dbReference type="HOGENOM" id="CLU_084118_1_0_2"/>
<gene>
    <name evidence="3" type="ordered locus">Ferp_1200</name>
</gene>
<dbReference type="RefSeq" id="WP_012965701.1">
    <property type="nucleotide sequence ID" value="NC_013849.1"/>
</dbReference>
<evidence type="ECO:0000313" key="4">
    <source>
        <dbReference type="Proteomes" id="UP000002613"/>
    </source>
</evidence>
<accession>D3RXZ5</accession>
<dbReference type="Pfam" id="PF08279">
    <property type="entry name" value="HTH_11"/>
    <property type="match status" value="1"/>
</dbReference>
<dbReference type="InterPro" id="IPR036390">
    <property type="entry name" value="WH_DNA-bd_sf"/>
</dbReference>
<dbReference type="InterPro" id="IPR001845">
    <property type="entry name" value="HTH_ArsR_DNA-bd_dom"/>
</dbReference>
<keyword evidence="4" id="KW-1185">Reference proteome</keyword>
<dbReference type="InterPro" id="IPR036388">
    <property type="entry name" value="WH-like_DNA-bd_sf"/>
</dbReference>
<evidence type="ECO:0000256" key="1">
    <source>
        <dbReference type="SAM" id="Phobius"/>
    </source>
</evidence>
<reference evidence="3 4" key="2">
    <citation type="journal article" date="2011" name="Stand. Genomic Sci.">
        <title>Complete genome sequence of Ferroglobus placidus AEDII12DO.</title>
        <authorList>
            <person name="Anderson I."/>
            <person name="Risso C."/>
            <person name="Holmes D."/>
            <person name="Lucas S."/>
            <person name="Copeland A."/>
            <person name="Lapidus A."/>
            <person name="Cheng J.F."/>
            <person name="Bruce D."/>
            <person name="Goodwin L."/>
            <person name="Pitluck S."/>
            <person name="Saunders E."/>
            <person name="Brettin T."/>
            <person name="Detter J.C."/>
            <person name="Han C."/>
            <person name="Tapia R."/>
            <person name="Larimer F."/>
            <person name="Land M."/>
            <person name="Hauser L."/>
            <person name="Woyke T."/>
            <person name="Lovley D."/>
            <person name="Kyrpides N."/>
            <person name="Ivanova N."/>
        </authorList>
    </citation>
    <scope>NUCLEOTIDE SEQUENCE [LARGE SCALE GENOMIC DNA]</scope>
    <source>
        <strain evidence="4">DSM 10642 / AEDII12DO</strain>
    </source>
</reference>
<dbReference type="CDD" id="cd00090">
    <property type="entry name" value="HTH_ARSR"/>
    <property type="match status" value="2"/>
</dbReference>
<dbReference type="GO" id="GO:0003700">
    <property type="term" value="F:DNA-binding transcription factor activity"/>
    <property type="evidence" value="ECO:0007669"/>
    <property type="project" value="InterPro"/>
</dbReference>
<dbReference type="Pfam" id="PF13412">
    <property type="entry name" value="HTH_24"/>
    <property type="match status" value="1"/>
</dbReference>
<sequence>MRWNYALSGLLLLIFLLTLAHAFEVKPANVSDEELMERIKNDPTTEVKVSFWDLPLWIKIHHIVTVIAGILAAWKLLPIVVTKIRSAIENAKRRRILKTIMENPGISITDLEKITGENRSTLRYHLNKLEEDGWIKTVKNGKSRHLLLSFDDFNPTIAVKGRKKEIIELLKEHKCLTAKQIAEKLNLSVKTVQYHICELKKLNMVHKERDKYKLKD</sequence>
<dbReference type="Proteomes" id="UP000002613">
    <property type="component" value="Chromosome"/>
</dbReference>
<dbReference type="Gene3D" id="1.10.10.10">
    <property type="entry name" value="Winged helix-like DNA-binding domain superfamily/Winged helix DNA-binding domain"/>
    <property type="match status" value="2"/>
</dbReference>
<keyword evidence="1" id="KW-1133">Transmembrane helix</keyword>
<dbReference type="SMART" id="SM00418">
    <property type="entry name" value="HTH_ARSR"/>
    <property type="match status" value="1"/>
</dbReference>
<feature type="transmembrane region" description="Helical" evidence="1">
    <location>
        <begin position="56"/>
        <end position="77"/>
    </location>
</feature>
<protein>
    <submittedName>
        <fullName evidence="3">Transcriptional regulator, ArsR family</fullName>
    </submittedName>
</protein>
<dbReference type="SUPFAM" id="SSF46785">
    <property type="entry name" value="Winged helix' DNA-binding domain"/>
    <property type="match status" value="2"/>
</dbReference>
<dbReference type="PANTHER" id="PTHR36216:SF1">
    <property type="entry name" value="HTH ARSR-TYPE DOMAIN-CONTAINING PROTEIN"/>
    <property type="match status" value="1"/>
</dbReference>